<sequence>MRIGEFLMAGLLGVAALAGVGVARAAELETFQYGRWTGTANTDDSGSFSRCAVTGRFKRASVTSGREVAAAIALDRINGWTLGFAGGDTGAAPVSFRITIDGEAVIEGHPEAQADQVAVIGVPDIERFLGALRRGSTLGVAAADEHYDLALAGVARALDWVEACAKRYANFVPPGREKATADAAKLRQDIAGLMGRLLQAVEAKEVRVGPPPGIPAYPSEDKSLSWKADGMQGEIQVWAGKNAQSLADRIIGTSPGCRKRAGEVKKAPARPKAGPKKAGKPDPIVFEVVDCDDPGGTRRIALVLLPRSQGGIYLISVQTREPGAPDKVDRLGERLAEEMRRTVLR</sequence>
<feature type="compositionally biased region" description="Basic residues" evidence="1">
    <location>
        <begin position="267"/>
        <end position="278"/>
    </location>
</feature>
<feature type="region of interest" description="Disordered" evidence="1">
    <location>
        <begin position="257"/>
        <end position="280"/>
    </location>
</feature>
<keyword evidence="3" id="KW-1185">Reference proteome</keyword>
<reference evidence="2 3" key="1">
    <citation type="submission" date="2021-06" db="EMBL/GenBank/DDBJ databases">
        <authorList>
            <person name="Grouzdev D.S."/>
            <person name="Koziaeva V."/>
        </authorList>
    </citation>
    <scope>NUCLEOTIDE SEQUENCE [LARGE SCALE GENOMIC DNA]</scope>
    <source>
        <strain evidence="2 3">22</strain>
    </source>
</reference>
<dbReference type="RefSeq" id="WP_261966711.1">
    <property type="nucleotide sequence ID" value="NZ_JAHHZF010000001.1"/>
</dbReference>
<dbReference type="AlphaFoldDB" id="A0A947GHU3"/>
<gene>
    <name evidence="2" type="ORF">KL771_01055</name>
</gene>
<organism evidence="2 3">
    <name type="scientific">Prosthecodimorpha staleyi</name>
    <dbReference type="NCBI Taxonomy" id="2840188"/>
    <lineage>
        <taxon>Bacteria</taxon>
        <taxon>Pseudomonadati</taxon>
        <taxon>Pseudomonadota</taxon>
        <taxon>Alphaproteobacteria</taxon>
        <taxon>Hyphomicrobiales</taxon>
        <taxon>Ancalomicrobiaceae</taxon>
        <taxon>Prosthecodimorpha</taxon>
    </lineage>
</organism>
<evidence type="ECO:0000313" key="2">
    <source>
        <dbReference type="EMBL" id="MBT9288019.1"/>
    </source>
</evidence>
<dbReference type="EMBL" id="JAHHZF010000001">
    <property type="protein sequence ID" value="MBT9288019.1"/>
    <property type="molecule type" value="Genomic_DNA"/>
</dbReference>
<evidence type="ECO:0000313" key="3">
    <source>
        <dbReference type="Proteomes" id="UP000766595"/>
    </source>
</evidence>
<dbReference type="Proteomes" id="UP000766595">
    <property type="component" value="Unassembled WGS sequence"/>
</dbReference>
<protein>
    <submittedName>
        <fullName evidence="2">Uncharacterized protein</fullName>
    </submittedName>
</protein>
<accession>A0A947GHU3</accession>
<comment type="caution">
    <text evidence="2">The sequence shown here is derived from an EMBL/GenBank/DDBJ whole genome shotgun (WGS) entry which is preliminary data.</text>
</comment>
<name>A0A947GHU3_9HYPH</name>
<proteinExistence type="predicted"/>
<evidence type="ECO:0000256" key="1">
    <source>
        <dbReference type="SAM" id="MobiDB-lite"/>
    </source>
</evidence>